<gene>
    <name evidence="1" type="ORF">G5I_05125</name>
</gene>
<dbReference type="OrthoDB" id="6612236at2759"/>
<keyword evidence="1" id="KW-0648">Protein biosynthesis</keyword>
<organism evidence="2">
    <name type="scientific">Acromyrmex echinatior</name>
    <name type="common">Panamanian leafcutter ant</name>
    <name type="synonym">Acromyrmex octospinosus echinatior</name>
    <dbReference type="NCBI Taxonomy" id="103372"/>
    <lineage>
        <taxon>Eukaryota</taxon>
        <taxon>Metazoa</taxon>
        <taxon>Ecdysozoa</taxon>
        <taxon>Arthropoda</taxon>
        <taxon>Hexapoda</taxon>
        <taxon>Insecta</taxon>
        <taxon>Pterygota</taxon>
        <taxon>Neoptera</taxon>
        <taxon>Endopterygota</taxon>
        <taxon>Hymenoptera</taxon>
        <taxon>Apocrita</taxon>
        <taxon>Aculeata</taxon>
        <taxon>Formicoidea</taxon>
        <taxon>Formicidae</taxon>
        <taxon>Myrmicinae</taxon>
        <taxon>Acromyrmex</taxon>
    </lineage>
</organism>
<evidence type="ECO:0000313" key="1">
    <source>
        <dbReference type="EMBL" id="EGI66318.1"/>
    </source>
</evidence>
<sequence>MEYTCPITHILCRVEKITDLLKYIILFATVFYMVQSQRPWHAGTGNRLPQVLPQYIDERIAAEQAIQASQAVQGNQINPAGQGTQGIPVGQGVQGIPVGQGVQGVPVGQEAQGIPAGQGTQGIPVGQGTQGIPLGQGAQGVPVGQGTQGIPIGQGAQGIPVGQGIQEIPVRQGSQGIPTYQGAQGTYQGAQGTYQGTHSSTVNTLLGNRIGEDSGFATAATPPLSTTINPADLPVDAHGDIDLINRIKTWPRDKQPFWYINWQAIQAHRGDVNNTAQPAQTQPNSRSFFAG</sequence>
<dbReference type="GO" id="GO:0003743">
    <property type="term" value="F:translation initiation factor activity"/>
    <property type="evidence" value="ECO:0007669"/>
    <property type="project" value="UniProtKB-KW"/>
</dbReference>
<evidence type="ECO:0000313" key="2">
    <source>
        <dbReference type="Proteomes" id="UP000007755"/>
    </source>
</evidence>
<proteinExistence type="predicted"/>
<dbReference type="AlphaFoldDB" id="F4WHG4"/>
<keyword evidence="2" id="KW-1185">Reference proteome</keyword>
<protein>
    <submittedName>
        <fullName evidence="1">Translation initiation factor IF-2</fullName>
    </submittedName>
</protein>
<dbReference type="Proteomes" id="UP000007755">
    <property type="component" value="Unassembled WGS sequence"/>
</dbReference>
<name>F4WHG4_ACREC</name>
<dbReference type="EMBL" id="GL888161">
    <property type="protein sequence ID" value="EGI66318.1"/>
    <property type="molecule type" value="Genomic_DNA"/>
</dbReference>
<dbReference type="eggNOG" id="ENOG502SCUV">
    <property type="taxonomic scope" value="Eukaryota"/>
</dbReference>
<accession>F4WHG4</accession>
<keyword evidence="1" id="KW-0396">Initiation factor</keyword>
<dbReference type="InParanoid" id="F4WHG4"/>
<reference evidence="1" key="1">
    <citation type="submission" date="2011-02" db="EMBL/GenBank/DDBJ databases">
        <title>The genome of the leaf-cutting ant Acromyrmex echinatior suggests key adaptations to social evolution and fungus farming.</title>
        <authorList>
            <person name="Nygaard S."/>
            <person name="Zhang G."/>
        </authorList>
    </citation>
    <scope>NUCLEOTIDE SEQUENCE</scope>
</reference>